<evidence type="ECO:0000313" key="3">
    <source>
        <dbReference type="EnsemblMetazoa" id="GBRI015285-PA"/>
    </source>
</evidence>
<name>A0A1A9WD67_9MUSC</name>
<dbReference type="EnsemblMetazoa" id="GBRI015285-RA">
    <property type="protein sequence ID" value="GBRI015285-PA"/>
    <property type="gene ID" value="GBRI015285"/>
</dbReference>
<accession>A0A1A9WD67</accession>
<keyword evidence="4" id="KW-1185">Reference proteome</keyword>
<reference evidence="3" key="2">
    <citation type="submission" date="2020-05" db="UniProtKB">
        <authorList>
            <consortium name="EnsemblMetazoa"/>
        </authorList>
    </citation>
    <scope>IDENTIFICATION</scope>
    <source>
        <strain evidence="3">IAEA</strain>
    </source>
</reference>
<protein>
    <submittedName>
        <fullName evidence="3">Uncharacterized protein</fullName>
    </submittedName>
</protein>
<dbReference type="Proteomes" id="UP000091820">
    <property type="component" value="Unassembled WGS sequence"/>
</dbReference>
<reference evidence="4" key="1">
    <citation type="submission" date="2014-03" db="EMBL/GenBank/DDBJ databases">
        <authorList>
            <person name="Aksoy S."/>
            <person name="Warren W."/>
            <person name="Wilson R.K."/>
        </authorList>
    </citation>
    <scope>NUCLEOTIDE SEQUENCE [LARGE SCALE GENOMIC DNA]</scope>
    <source>
        <strain evidence="4">IAEA</strain>
    </source>
</reference>
<evidence type="ECO:0000313" key="4">
    <source>
        <dbReference type="Proteomes" id="UP000091820"/>
    </source>
</evidence>
<feature type="region of interest" description="Disordered" evidence="1">
    <location>
        <begin position="1"/>
        <end position="20"/>
    </location>
</feature>
<organism evidence="3 4">
    <name type="scientific">Glossina brevipalpis</name>
    <dbReference type="NCBI Taxonomy" id="37001"/>
    <lineage>
        <taxon>Eukaryota</taxon>
        <taxon>Metazoa</taxon>
        <taxon>Ecdysozoa</taxon>
        <taxon>Arthropoda</taxon>
        <taxon>Hexapoda</taxon>
        <taxon>Insecta</taxon>
        <taxon>Pterygota</taxon>
        <taxon>Neoptera</taxon>
        <taxon>Endopterygota</taxon>
        <taxon>Diptera</taxon>
        <taxon>Brachycera</taxon>
        <taxon>Muscomorpha</taxon>
        <taxon>Hippoboscoidea</taxon>
        <taxon>Glossinidae</taxon>
        <taxon>Glossina</taxon>
    </lineage>
</organism>
<keyword evidence="2" id="KW-1133">Transmembrane helix</keyword>
<keyword evidence="2" id="KW-0472">Membrane</keyword>
<proteinExistence type="predicted"/>
<evidence type="ECO:0000256" key="1">
    <source>
        <dbReference type="SAM" id="MobiDB-lite"/>
    </source>
</evidence>
<dbReference type="VEuPathDB" id="VectorBase:GBRI015285"/>
<sequence>MHRNSTIAHHHHHHHRHRHHNNHIYNHNSIYYYVFEYHAAYSILRLMIIMMITIIKSLFVLLLCVTHMKTFFARPRQRGLQRGEDWTIQGGLNKALAMEAKIIFHHKASLESKLTTLIRGR</sequence>
<keyword evidence="2" id="KW-0812">Transmembrane</keyword>
<dbReference type="AlphaFoldDB" id="A0A1A9WD67"/>
<feature type="transmembrane region" description="Helical" evidence="2">
    <location>
        <begin position="43"/>
        <end position="66"/>
    </location>
</feature>
<evidence type="ECO:0000256" key="2">
    <source>
        <dbReference type="SAM" id="Phobius"/>
    </source>
</evidence>